<dbReference type="CDD" id="cd09391">
    <property type="entry name" value="LIM1_Lrg1p_like"/>
    <property type="match status" value="1"/>
</dbReference>
<proteinExistence type="predicted"/>
<evidence type="ECO:0000313" key="8">
    <source>
        <dbReference type="Proteomes" id="UP000799302"/>
    </source>
</evidence>
<dbReference type="SMART" id="SM00132">
    <property type="entry name" value="LIM"/>
    <property type="match status" value="2"/>
</dbReference>
<dbReference type="GO" id="GO:0030036">
    <property type="term" value="P:actin cytoskeleton organization"/>
    <property type="evidence" value="ECO:0007669"/>
    <property type="project" value="TreeGrafter"/>
</dbReference>
<reference evidence="7" key="1">
    <citation type="journal article" date="2020" name="Stud. Mycol.">
        <title>101 Dothideomycetes genomes: a test case for predicting lifestyles and emergence of pathogens.</title>
        <authorList>
            <person name="Haridas S."/>
            <person name="Albert R."/>
            <person name="Binder M."/>
            <person name="Bloem J."/>
            <person name="Labutti K."/>
            <person name="Salamov A."/>
            <person name="Andreopoulos B."/>
            <person name="Baker S."/>
            <person name="Barry K."/>
            <person name="Bills G."/>
            <person name="Bluhm B."/>
            <person name="Cannon C."/>
            <person name="Castanera R."/>
            <person name="Culley D."/>
            <person name="Daum C."/>
            <person name="Ezra D."/>
            <person name="Gonzalez J."/>
            <person name="Henrissat B."/>
            <person name="Kuo A."/>
            <person name="Liang C."/>
            <person name="Lipzen A."/>
            <person name="Lutzoni F."/>
            <person name="Magnuson J."/>
            <person name="Mondo S."/>
            <person name="Nolan M."/>
            <person name="Ohm R."/>
            <person name="Pangilinan J."/>
            <person name="Park H.-J."/>
            <person name="Ramirez L."/>
            <person name="Alfaro M."/>
            <person name="Sun H."/>
            <person name="Tritt A."/>
            <person name="Yoshinaga Y."/>
            <person name="Zwiers L.-H."/>
            <person name="Turgeon B."/>
            <person name="Goodwin S."/>
            <person name="Spatafora J."/>
            <person name="Crous P."/>
            <person name="Grigoriev I."/>
        </authorList>
    </citation>
    <scope>NUCLEOTIDE SEQUENCE</scope>
    <source>
        <strain evidence="7">CBS 115976</strain>
    </source>
</reference>
<sequence>MDPITITTTVVKLTASCLSTAKALNTLRNQFNDAPMTIVSICSETTVIAASLSQIQSLVLTRDNISSILRQRPEFASALDTALVGCMVLFSCLDEEVRRLSRSTSPAARAITFGFRDKVRALWNNDRLKELLDALRGQQTSITLLIQLLHTESLASITQLLNSNQPTLSKNVERTQSLRRSIPGVRIPESIYSAEDEDVPSVYSYDPTGDASSAIEFEFDDMIINSQVYRKVVAAAMSRTPSRPTEEIEGDLIDLSDAATIKAGHEDDSLTGEASRELATLMLSETRTTVVVEEPSAEPILDPTAEDSESQTRHAPVAEKLPDDTASSTVSDMQAHSQASENAMTSARSKKSMPVSPKPRSEKSCHKCGEPLYGQFVRALNTIYHLDCFTCSDCGKNVASSFFPLEGQEDKVGGVVLCETDYFKRLDLVCATCGGALRGSYITALDQKYHLEHFVCQIDTCVKVFGEDESYYQHEGHVYCRAHYAYLFSEDCFGCKMPILKQFVEGKRGGKDVQWHPECYMIQKYWGVDVATSLAAKKDSNGTISWKNSKDQVIGPDALDQLLDPMDDLTNKLWKHFSALEESVAENLSSMVTQISQGKATEVLLPASKLLFDLQTIFGAISAVSDDLIKGREGDIYSSNRYPEKDAVLLHAHMARLLDSGAMKKYRSSKKAKKELSDFLAVTCAPIKNLIKFLLNEATRGLSIPALLSYMDQRSSVSLTSDYDQYVPRPFALSYRCRGCAQDITDSCFHLTDFGFDGRRMNQPAVHSRCLQCHQCKRSGGFEIGLSELSRSMTSSKYWDGPTSCHFCKAGLVSNYKFVSKDRQLLFSLWNILCIFAQGLQLRKVISTGSASHDGVPVARDAVSMINDKTSR</sequence>
<feature type="domain" description="LIM zinc-binding" evidence="6">
    <location>
        <begin position="363"/>
        <end position="428"/>
    </location>
</feature>
<dbReference type="GO" id="GO:0051371">
    <property type="term" value="F:muscle alpha-actinin binding"/>
    <property type="evidence" value="ECO:0007669"/>
    <property type="project" value="TreeGrafter"/>
</dbReference>
<dbReference type="Gene3D" id="2.10.110.10">
    <property type="entry name" value="Cysteine Rich Protein"/>
    <property type="match status" value="2"/>
</dbReference>
<dbReference type="InterPro" id="IPR001781">
    <property type="entry name" value="Znf_LIM"/>
</dbReference>
<dbReference type="PANTHER" id="PTHR24214">
    <property type="entry name" value="PDZ AND LIM DOMAIN PROTEIN ZASP"/>
    <property type="match status" value="1"/>
</dbReference>
<dbReference type="Pfam" id="PF00412">
    <property type="entry name" value="LIM"/>
    <property type="match status" value="2"/>
</dbReference>
<keyword evidence="3 4" id="KW-0440">LIM domain</keyword>
<dbReference type="PANTHER" id="PTHR24214:SF38">
    <property type="entry name" value="PDZ AND LIM DOMAIN PROTEIN ZASP-RELATED"/>
    <property type="match status" value="1"/>
</dbReference>
<dbReference type="PROSITE" id="PS00478">
    <property type="entry name" value="LIM_DOMAIN_1"/>
    <property type="match status" value="1"/>
</dbReference>
<evidence type="ECO:0000256" key="2">
    <source>
        <dbReference type="ARBA" id="ARBA00022833"/>
    </source>
</evidence>
<evidence type="ECO:0000256" key="4">
    <source>
        <dbReference type="PROSITE-ProRule" id="PRU00125"/>
    </source>
</evidence>
<feature type="region of interest" description="Disordered" evidence="5">
    <location>
        <begin position="287"/>
        <end position="365"/>
    </location>
</feature>
<feature type="compositionally biased region" description="Polar residues" evidence="5">
    <location>
        <begin position="325"/>
        <end position="347"/>
    </location>
</feature>
<dbReference type="Proteomes" id="UP000799302">
    <property type="component" value="Unassembled WGS sequence"/>
</dbReference>
<evidence type="ECO:0000256" key="1">
    <source>
        <dbReference type="ARBA" id="ARBA00022723"/>
    </source>
</evidence>
<dbReference type="AlphaFoldDB" id="A0A6A6UBP7"/>
<protein>
    <recommendedName>
        <fullName evidence="6">LIM zinc-binding domain-containing protein</fullName>
    </recommendedName>
</protein>
<accession>A0A6A6UBP7</accession>
<organism evidence="7 8">
    <name type="scientific">Microthyrium microscopicum</name>
    <dbReference type="NCBI Taxonomy" id="703497"/>
    <lineage>
        <taxon>Eukaryota</taxon>
        <taxon>Fungi</taxon>
        <taxon>Dikarya</taxon>
        <taxon>Ascomycota</taxon>
        <taxon>Pezizomycotina</taxon>
        <taxon>Dothideomycetes</taxon>
        <taxon>Dothideomycetes incertae sedis</taxon>
        <taxon>Microthyriales</taxon>
        <taxon>Microthyriaceae</taxon>
        <taxon>Microthyrium</taxon>
    </lineage>
</organism>
<dbReference type="GO" id="GO:0031941">
    <property type="term" value="C:filamentous actin"/>
    <property type="evidence" value="ECO:0007669"/>
    <property type="project" value="TreeGrafter"/>
</dbReference>
<dbReference type="GO" id="GO:0046872">
    <property type="term" value="F:metal ion binding"/>
    <property type="evidence" value="ECO:0007669"/>
    <property type="project" value="UniProtKB-KW"/>
</dbReference>
<evidence type="ECO:0000256" key="5">
    <source>
        <dbReference type="SAM" id="MobiDB-lite"/>
    </source>
</evidence>
<dbReference type="InterPro" id="IPR050604">
    <property type="entry name" value="PDZ-LIM_domain"/>
</dbReference>
<dbReference type="GO" id="GO:0001725">
    <property type="term" value="C:stress fiber"/>
    <property type="evidence" value="ECO:0007669"/>
    <property type="project" value="TreeGrafter"/>
</dbReference>
<gene>
    <name evidence="7" type="ORF">BT63DRAFT_258973</name>
</gene>
<feature type="compositionally biased region" description="Basic and acidic residues" evidence="5">
    <location>
        <begin position="310"/>
        <end position="323"/>
    </location>
</feature>
<dbReference type="GO" id="GO:0003779">
    <property type="term" value="F:actin binding"/>
    <property type="evidence" value="ECO:0007669"/>
    <property type="project" value="TreeGrafter"/>
</dbReference>
<evidence type="ECO:0000259" key="6">
    <source>
        <dbReference type="PROSITE" id="PS50023"/>
    </source>
</evidence>
<dbReference type="OrthoDB" id="3929082at2759"/>
<name>A0A6A6UBP7_9PEZI</name>
<dbReference type="PROSITE" id="PS50023">
    <property type="entry name" value="LIM_DOMAIN_2"/>
    <property type="match status" value="1"/>
</dbReference>
<dbReference type="CDD" id="cd09392">
    <property type="entry name" value="LIM2_Lrg1p_like"/>
    <property type="match status" value="1"/>
</dbReference>
<keyword evidence="1 4" id="KW-0479">Metal-binding</keyword>
<keyword evidence="8" id="KW-1185">Reference proteome</keyword>
<evidence type="ECO:0000313" key="7">
    <source>
        <dbReference type="EMBL" id="KAF2669340.1"/>
    </source>
</evidence>
<dbReference type="EMBL" id="MU004235">
    <property type="protein sequence ID" value="KAF2669340.1"/>
    <property type="molecule type" value="Genomic_DNA"/>
</dbReference>
<dbReference type="SUPFAM" id="SSF57716">
    <property type="entry name" value="Glucocorticoid receptor-like (DNA-binding domain)"/>
    <property type="match status" value="3"/>
</dbReference>
<evidence type="ECO:0000256" key="3">
    <source>
        <dbReference type="ARBA" id="ARBA00023038"/>
    </source>
</evidence>
<keyword evidence="2 4" id="KW-0862">Zinc</keyword>
<dbReference type="GO" id="GO:0030695">
    <property type="term" value="F:GTPase regulator activity"/>
    <property type="evidence" value="ECO:0007669"/>
    <property type="project" value="UniProtKB-ARBA"/>
</dbReference>